<proteinExistence type="predicted"/>
<dbReference type="InterPro" id="IPR010664">
    <property type="entry name" value="LipoPS_assembly_LptC-rel"/>
</dbReference>
<dbReference type="RefSeq" id="WP_200755755.1">
    <property type="nucleotide sequence ID" value="NZ_AP023322.1"/>
</dbReference>
<organism evidence="3 4">
    <name type="scientific">Coprobacter secundus subsp. similis</name>
    <dbReference type="NCBI Taxonomy" id="2751153"/>
    <lineage>
        <taxon>Bacteria</taxon>
        <taxon>Pseudomonadati</taxon>
        <taxon>Bacteroidota</taxon>
        <taxon>Bacteroidia</taxon>
        <taxon>Bacteroidales</taxon>
        <taxon>Barnesiellaceae</taxon>
        <taxon>Coprobacter</taxon>
    </lineage>
</organism>
<reference evidence="4" key="1">
    <citation type="submission" date="2020-07" db="EMBL/GenBank/DDBJ databases">
        <title>Complete genome sequencing of Coprobacter sp. strain 2CBH44.</title>
        <authorList>
            <person name="Sakamoto M."/>
            <person name="Murakami T."/>
            <person name="Mori H."/>
        </authorList>
    </citation>
    <scope>NUCLEOTIDE SEQUENCE [LARGE SCALE GENOMIC DNA]</scope>
    <source>
        <strain evidence="4">2CBH44</strain>
    </source>
</reference>
<name>A0A7G1HWM6_9BACT</name>
<feature type="transmembrane region" description="Helical" evidence="2">
    <location>
        <begin position="16"/>
        <end position="35"/>
    </location>
</feature>
<evidence type="ECO:0000256" key="1">
    <source>
        <dbReference type="SAM" id="MobiDB-lite"/>
    </source>
</evidence>
<sequence length="230" mass="26539">MGNSEFTTYTRNKTLAGIYVALSVAVFVSVFFSSCEKKIKNEVVKGFTDIKKVPTLRTLDVTTMISDSGITRYKIVAKEWLMFENADEPYWYFPQGIYVEQFDSLFKTEAFIIGDTAIYHKNKQLWELNGNVRMENVKDEIFLTQQLFWNQRKQEIYSDSDIHIQRVDKIIEGKGFVSNESMTRYTIKQTNGIFPMKEGEAQSSQKNDSARMAARNNAKHYAPKQEGGAR</sequence>
<dbReference type="KEGG" id="copr:Cop2CBH44_13140"/>
<dbReference type="GO" id="GO:0005886">
    <property type="term" value="C:plasma membrane"/>
    <property type="evidence" value="ECO:0007669"/>
    <property type="project" value="InterPro"/>
</dbReference>
<dbReference type="GO" id="GO:0015221">
    <property type="term" value="F:lipopolysaccharide transmembrane transporter activity"/>
    <property type="evidence" value="ECO:0007669"/>
    <property type="project" value="InterPro"/>
</dbReference>
<dbReference type="Pfam" id="PF06835">
    <property type="entry name" value="LptC"/>
    <property type="match status" value="1"/>
</dbReference>
<evidence type="ECO:0000256" key="2">
    <source>
        <dbReference type="SAM" id="Phobius"/>
    </source>
</evidence>
<keyword evidence="2" id="KW-0472">Membrane</keyword>
<evidence type="ECO:0000313" key="4">
    <source>
        <dbReference type="Proteomes" id="UP000594042"/>
    </source>
</evidence>
<dbReference type="Proteomes" id="UP000594042">
    <property type="component" value="Chromosome"/>
</dbReference>
<keyword evidence="2" id="KW-1133">Transmembrane helix</keyword>
<dbReference type="AlphaFoldDB" id="A0A7G1HWM6"/>
<gene>
    <name evidence="3" type="ORF">Cop2CBH44_13140</name>
</gene>
<keyword evidence="4" id="KW-1185">Reference proteome</keyword>
<accession>A0A7G1HWM6</accession>
<feature type="region of interest" description="Disordered" evidence="1">
    <location>
        <begin position="197"/>
        <end position="230"/>
    </location>
</feature>
<evidence type="ECO:0000313" key="3">
    <source>
        <dbReference type="EMBL" id="BCI62961.1"/>
    </source>
</evidence>
<dbReference type="Gene3D" id="2.60.450.10">
    <property type="entry name" value="Lipopolysaccharide (LPS) transport protein A like domain"/>
    <property type="match status" value="1"/>
</dbReference>
<dbReference type="EMBL" id="AP023322">
    <property type="protein sequence ID" value="BCI62961.1"/>
    <property type="molecule type" value="Genomic_DNA"/>
</dbReference>
<dbReference type="NCBIfam" id="TIGR04409">
    <property type="entry name" value="LptC_YrbK"/>
    <property type="match status" value="1"/>
</dbReference>
<dbReference type="InterPro" id="IPR026265">
    <property type="entry name" value="LptC"/>
</dbReference>
<keyword evidence="2" id="KW-0812">Transmembrane</keyword>
<protein>
    <submittedName>
        <fullName evidence="3">LPS export ABC transporter periplasmic protein LptC</fullName>
    </submittedName>
</protein>